<accession>A0A2S9SNA0</accession>
<evidence type="ECO:0000256" key="6">
    <source>
        <dbReference type="SAM" id="Phobius"/>
    </source>
</evidence>
<organism evidence="8 9">
    <name type="scientific">Aliarcobacter cryaerophilus</name>
    <dbReference type="NCBI Taxonomy" id="28198"/>
    <lineage>
        <taxon>Bacteria</taxon>
        <taxon>Pseudomonadati</taxon>
        <taxon>Campylobacterota</taxon>
        <taxon>Epsilonproteobacteria</taxon>
        <taxon>Campylobacterales</taxon>
        <taxon>Arcobacteraceae</taxon>
        <taxon>Aliarcobacter</taxon>
    </lineage>
</organism>
<dbReference type="RefSeq" id="WP_105908918.1">
    <property type="nucleotide sequence ID" value="NZ_NXGJ01000004.1"/>
</dbReference>
<dbReference type="Proteomes" id="UP000239065">
    <property type="component" value="Unassembled WGS sequence"/>
</dbReference>
<evidence type="ECO:0000313" key="9">
    <source>
        <dbReference type="Proteomes" id="UP000239065"/>
    </source>
</evidence>
<comment type="caution">
    <text evidence="8">The sequence shown here is derived from an EMBL/GenBank/DDBJ whole genome shotgun (WGS) entry which is preliminary data.</text>
</comment>
<evidence type="ECO:0000313" key="8">
    <source>
        <dbReference type="EMBL" id="PRM88043.1"/>
    </source>
</evidence>
<name>A0A2S9SNA0_9BACT</name>
<evidence type="ECO:0000256" key="2">
    <source>
        <dbReference type="ARBA" id="ARBA00022692"/>
    </source>
</evidence>
<sequence length="331" mass="38587">MKKSNISTKIKVIGILFALLMTSIIATTIYLNNKNEKDAMIINIAGKQRMLTQNISKNIFYLYSNPKSSQNELDTSIEEFIYNLESLKGGNSLSKLKESPNIQIDRQMLQIEYLWSIFYQNIVKFKELIHNNTNQKELQNIVNIIYETNPELLYEVDALVSLHTINSEQKIRFLKNSQYFFAILILFLIIYSFLELKTMEKNALKFIEESKKVMEQNFEEPLKPIKIEAEGELIEASNIFNRFLNKINSAIIDSNSALEQSKNASYKLEEITNEFDEIISELQDKSEISKQLNRSEDIAIQTQEQLLHSSKRLNELKNELEKIIFFAEKKI</sequence>
<proteinExistence type="predicted"/>
<gene>
    <name evidence="8" type="ORF">CJ669_04645</name>
</gene>
<feature type="transmembrane region" description="Helical" evidence="6">
    <location>
        <begin position="179"/>
        <end position="196"/>
    </location>
</feature>
<evidence type="ECO:0000256" key="4">
    <source>
        <dbReference type="ARBA" id="ARBA00023136"/>
    </source>
</evidence>
<reference evidence="8 9" key="1">
    <citation type="submission" date="2017-09" db="EMBL/GenBank/DDBJ databases">
        <title>Reassesment of A. cryaerophilus.</title>
        <authorList>
            <person name="Perez-Cataluna A."/>
            <person name="Collado L."/>
            <person name="Salgado O."/>
            <person name="Lefinanco V."/>
            <person name="Figueras M.J."/>
        </authorList>
    </citation>
    <scope>NUCLEOTIDE SEQUENCE [LARGE SCALE GENOMIC DNA]</scope>
    <source>
        <strain evidence="8 9">LMG 9861</strain>
    </source>
</reference>
<dbReference type="InterPro" id="IPR029095">
    <property type="entry name" value="NarX-like_N"/>
</dbReference>
<dbReference type="Pfam" id="PF13675">
    <property type="entry name" value="PilJ"/>
    <property type="match status" value="1"/>
</dbReference>
<evidence type="ECO:0000256" key="1">
    <source>
        <dbReference type="ARBA" id="ARBA00004141"/>
    </source>
</evidence>
<evidence type="ECO:0000256" key="5">
    <source>
        <dbReference type="SAM" id="Coils"/>
    </source>
</evidence>
<evidence type="ECO:0000256" key="3">
    <source>
        <dbReference type="ARBA" id="ARBA00022989"/>
    </source>
</evidence>
<keyword evidence="5" id="KW-0175">Coiled coil</keyword>
<dbReference type="GO" id="GO:0016020">
    <property type="term" value="C:membrane"/>
    <property type="evidence" value="ECO:0007669"/>
    <property type="project" value="UniProtKB-SubCell"/>
</dbReference>
<feature type="coiled-coil region" evidence="5">
    <location>
        <begin position="268"/>
        <end position="319"/>
    </location>
</feature>
<keyword evidence="3 6" id="KW-1133">Transmembrane helix</keyword>
<comment type="subcellular location">
    <subcellularLocation>
        <location evidence="1">Membrane</location>
        <topology evidence="1">Multi-pass membrane protein</topology>
    </subcellularLocation>
</comment>
<feature type="domain" description="NarX-like N-terminal" evidence="7">
    <location>
        <begin position="30"/>
        <end position="139"/>
    </location>
</feature>
<keyword evidence="4 6" id="KW-0472">Membrane</keyword>
<feature type="transmembrane region" description="Helical" evidence="6">
    <location>
        <begin position="12"/>
        <end position="31"/>
    </location>
</feature>
<evidence type="ECO:0000259" key="7">
    <source>
        <dbReference type="Pfam" id="PF13675"/>
    </source>
</evidence>
<protein>
    <recommendedName>
        <fullName evidence="7">NarX-like N-terminal domain-containing protein</fullName>
    </recommendedName>
</protein>
<dbReference type="AlphaFoldDB" id="A0A2S9SNA0"/>
<keyword evidence="2 6" id="KW-0812">Transmembrane</keyword>
<dbReference type="EMBL" id="NXGJ01000004">
    <property type="protein sequence ID" value="PRM88043.1"/>
    <property type="molecule type" value="Genomic_DNA"/>
</dbReference>